<reference evidence="1" key="1">
    <citation type="thesis" date="2020" institute="ProQuest LLC" country="789 East Eisenhower Parkway, Ann Arbor, MI, USA">
        <title>Comparative Genomics and Chromosome Evolution.</title>
        <authorList>
            <person name="Mudd A.B."/>
        </authorList>
    </citation>
    <scope>NUCLEOTIDE SEQUENCE</scope>
    <source>
        <strain evidence="1">HN-11 Male</strain>
        <tissue evidence="1">Kidney and liver</tissue>
    </source>
</reference>
<keyword evidence="2" id="KW-1185">Reference proteome</keyword>
<organism evidence="1 2">
    <name type="scientific">Eleutherodactylus coqui</name>
    <name type="common">Puerto Rican coqui</name>
    <dbReference type="NCBI Taxonomy" id="57060"/>
    <lineage>
        <taxon>Eukaryota</taxon>
        <taxon>Metazoa</taxon>
        <taxon>Chordata</taxon>
        <taxon>Craniata</taxon>
        <taxon>Vertebrata</taxon>
        <taxon>Euteleostomi</taxon>
        <taxon>Amphibia</taxon>
        <taxon>Batrachia</taxon>
        <taxon>Anura</taxon>
        <taxon>Neobatrachia</taxon>
        <taxon>Hyloidea</taxon>
        <taxon>Eleutherodactylidae</taxon>
        <taxon>Eleutherodactylinae</taxon>
        <taxon>Eleutherodactylus</taxon>
        <taxon>Eleutherodactylus</taxon>
    </lineage>
</organism>
<dbReference type="Proteomes" id="UP000770717">
    <property type="component" value="Unassembled WGS sequence"/>
</dbReference>
<evidence type="ECO:0000313" key="1">
    <source>
        <dbReference type="EMBL" id="KAG9466339.1"/>
    </source>
</evidence>
<protein>
    <submittedName>
        <fullName evidence="1">Uncharacterized protein</fullName>
    </submittedName>
</protein>
<accession>A0A8J6BJN0</accession>
<evidence type="ECO:0000313" key="2">
    <source>
        <dbReference type="Proteomes" id="UP000770717"/>
    </source>
</evidence>
<proteinExistence type="predicted"/>
<name>A0A8J6BJN0_ELECQ</name>
<gene>
    <name evidence="1" type="ORF">GDO78_016746</name>
</gene>
<dbReference type="AlphaFoldDB" id="A0A8J6BJN0"/>
<comment type="caution">
    <text evidence="1">The sequence shown here is derived from an EMBL/GenBank/DDBJ whole genome shotgun (WGS) entry which is preliminary data.</text>
</comment>
<sequence>MIPAVPQAYLLLQSSYNELSWISWLSQQCLCKSDRITGHVSGAPGLPPWKWCYVHRWHVPCMDCELHLSHTCRIRCRLVTSM</sequence>
<dbReference type="EMBL" id="WNTK01002111">
    <property type="protein sequence ID" value="KAG9466339.1"/>
    <property type="molecule type" value="Genomic_DNA"/>
</dbReference>